<reference evidence="6" key="1">
    <citation type="journal article" date="2014" name="Int. J. Syst. Evol. Microbiol.">
        <title>Complete genome sequence of Corynebacterium casei LMG S-19264T (=DSM 44701T), isolated from a smear-ripened cheese.</title>
        <authorList>
            <consortium name="US DOE Joint Genome Institute (JGI-PGF)"/>
            <person name="Walter F."/>
            <person name="Albersmeier A."/>
            <person name="Kalinowski J."/>
            <person name="Ruckert C."/>
        </authorList>
    </citation>
    <scope>NUCLEOTIDE SEQUENCE</scope>
    <source>
        <strain evidence="6">CGMCC 1.15367</strain>
    </source>
</reference>
<protein>
    <submittedName>
        <fullName evidence="6">Transcriptional regulator</fullName>
    </submittedName>
</protein>
<evidence type="ECO:0000313" key="6">
    <source>
        <dbReference type="EMBL" id="GGD93453.1"/>
    </source>
</evidence>
<feature type="modified residue" description="4-aspartylphosphate" evidence="4">
    <location>
        <position position="42"/>
    </location>
</feature>
<dbReference type="SUPFAM" id="SSF52172">
    <property type="entry name" value="CheY-like"/>
    <property type="match status" value="1"/>
</dbReference>
<dbReference type="GO" id="GO:0000160">
    <property type="term" value="P:phosphorelay signal transduction system"/>
    <property type="evidence" value="ECO:0007669"/>
    <property type="project" value="InterPro"/>
</dbReference>
<feature type="domain" description="Response regulatory" evidence="5">
    <location>
        <begin position="1"/>
        <end position="105"/>
    </location>
</feature>
<keyword evidence="2" id="KW-0805">Transcription regulation</keyword>
<evidence type="ECO:0000259" key="5">
    <source>
        <dbReference type="PROSITE" id="PS50110"/>
    </source>
</evidence>
<dbReference type="Gene3D" id="3.40.50.2300">
    <property type="match status" value="1"/>
</dbReference>
<proteinExistence type="predicted"/>
<name>A0A916ZFA3_9HYPH</name>
<dbReference type="InterPro" id="IPR001789">
    <property type="entry name" value="Sig_transdc_resp-reg_receiver"/>
</dbReference>
<evidence type="ECO:0000256" key="4">
    <source>
        <dbReference type="PROSITE-ProRule" id="PRU00169"/>
    </source>
</evidence>
<dbReference type="PANTHER" id="PTHR44591:SF3">
    <property type="entry name" value="RESPONSE REGULATORY DOMAIN-CONTAINING PROTEIN"/>
    <property type="match status" value="1"/>
</dbReference>
<gene>
    <name evidence="6" type="ORF">GCM10011390_10290</name>
</gene>
<sequence length="108" mass="12064">MLRIDICDLLEENGFEVVEATGVENAIHILESRPDIRVVYMDLDMPKGVDGVKIAAAIRDRWPPIEMILTASRVDGSRVQLPVRAKFLAKPIDRPRVIDVVRGFVGQA</sequence>
<evidence type="ECO:0000256" key="2">
    <source>
        <dbReference type="ARBA" id="ARBA00023015"/>
    </source>
</evidence>
<accession>A0A916ZFA3</accession>
<keyword evidence="7" id="KW-1185">Reference proteome</keyword>
<evidence type="ECO:0000313" key="7">
    <source>
        <dbReference type="Proteomes" id="UP000644699"/>
    </source>
</evidence>
<reference evidence="6" key="2">
    <citation type="submission" date="2020-09" db="EMBL/GenBank/DDBJ databases">
        <authorList>
            <person name="Sun Q."/>
            <person name="Zhou Y."/>
        </authorList>
    </citation>
    <scope>NUCLEOTIDE SEQUENCE</scope>
    <source>
        <strain evidence="6">CGMCC 1.15367</strain>
    </source>
</reference>
<dbReference type="InterPro" id="IPR011006">
    <property type="entry name" value="CheY-like_superfamily"/>
</dbReference>
<dbReference type="InterPro" id="IPR050595">
    <property type="entry name" value="Bact_response_regulator"/>
</dbReference>
<dbReference type="PROSITE" id="PS50110">
    <property type="entry name" value="RESPONSE_REGULATORY"/>
    <property type="match status" value="1"/>
</dbReference>
<keyword evidence="3" id="KW-0804">Transcription</keyword>
<dbReference type="EMBL" id="BMIQ01000001">
    <property type="protein sequence ID" value="GGD93453.1"/>
    <property type="molecule type" value="Genomic_DNA"/>
</dbReference>
<dbReference type="PANTHER" id="PTHR44591">
    <property type="entry name" value="STRESS RESPONSE REGULATOR PROTEIN 1"/>
    <property type="match status" value="1"/>
</dbReference>
<evidence type="ECO:0000256" key="3">
    <source>
        <dbReference type="ARBA" id="ARBA00023163"/>
    </source>
</evidence>
<dbReference type="Proteomes" id="UP000644699">
    <property type="component" value="Unassembled WGS sequence"/>
</dbReference>
<keyword evidence="1 4" id="KW-0597">Phosphoprotein</keyword>
<organism evidence="6 7">
    <name type="scientific">Aureimonas endophytica</name>
    <dbReference type="NCBI Taxonomy" id="2027858"/>
    <lineage>
        <taxon>Bacteria</taxon>
        <taxon>Pseudomonadati</taxon>
        <taxon>Pseudomonadota</taxon>
        <taxon>Alphaproteobacteria</taxon>
        <taxon>Hyphomicrobiales</taxon>
        <taxon>Aurantimonadaceae</taxon>
        <taxon>Aureimonas</taxon>
    </lineage>
</organism>
<evidence type="ECO:0000256" key="1">
    <source>
        <dbReference type="ARBA" id="ARBA00022553"/>
    </source>
</evidence>
<dbReference type="AlphaFoldDB" id="A0A916ZFA3"/>
<dbReference type="Pfam" id="PF00072">
    <property type="entry name" value="Response_reg"/>
    <property type="match status" value="1"/>
</dbReference>
<comment type="caution">
    <text evidence="6">The sequence shown here is derived from an EMBL/GenBank/DDBJ whole genome shotgun (WGS) entry which is preliminary data.</text>
</comment>